<reference evidence="1" key="1">
    <citation type="submission" date="2022-07" db="EMBL/GenBank/DDBJ databases">
        <title>Phylogenomic reconstructions and comparative analyses of Kickxellomycotina fungi.</title>
        <authorList>
            <person name="Reynolds N.K."/>
            <person name="Stajich J.E."/>
            <person name="Barry K."/>
            <person name="Grigoriev I.V."/>
            <person name="Crous P."/>
            <person name="Smith M.E."/>
        </authorList>
    </citation>
    <scope>NUCLEOTIDE SEQUENCE</scope>
    <source>
        <strain evidence="1">NRRL 5244</strain>
    </source>
</reference>
<evidence type="ECO:0000313" key="2">
    <source>
        <dbReference type="Proteomes" id="UP001150603"/>
    </source>
</evidence>
<feature type="non-terminal residue" evidence="1">
    <location>
        <position position="1"/>
    </location>
</feature>
<keyword evidence="2" id="KW-1185">Reference proteome</keyword>
<organism evidence="1 2">
    <name type="scientific">Linderina macrospora</name>
    <dbReference type="NCBI Taxonomy" id="4868"/>
    <lineage>
        <taxon>Eukaryota</taxon>
        <taxon>Fungi</taxon>
        <taxon>Fungi incertae sedis</taxon>
        <taxon>Zoopagomycota</taxon>
        <taxon>Kickxellomycotina</taxon>
        <taxon>Kickxellomycetes</taxon>
        <taxon>Kickxellales</taxon>
        <taxon>Kickxellaceae</taxon>
        <taxon>Linderina</taxon>
    </lineage>
</organism>
<evidence type="ECO:0000313" key="1">
    <source>
        <dbReference type="EMBL" id="KAJ1931527.1"/>
    </source>
</evidence>
<dbReference type="EMBL" id="JANBPW010005962">
    <property type="protein sequence ID" value="KAJ1931527.1"/>
    <property type="molecule type" value="Genomic_DNA"/>
</dbReference>
<sequence length="112" mass="12648">GTLFAAALYPVVDHPLPEAVSGVTTMQINLRWYEGAGMTLLMSNKRHEEEFIIQPIVAIMFCILTACAVYVVGRVYVESSLIPRVLKEQTDRKTKEKKEFEASIKSETKKDK</sequence>
<name>A0ACC1IZ80_9FUNG</name>
<comment type="caution">
    <text evidence="1">The sequence shown here is derived from an EMBL/GenBank/DDBJ whole genome shotgun (WGS) entry which is preliminary data.</text>
</comment>
<protein>
    <submittedName>
        <fullName evidence="1">Uncharacterized protein</fullName>
    </submittedName>
</protein>
<dbReference type="Proteomes" id="UP001150603">
    <property type="component" value="Unassembled WGS sequence"/>
</dbReference>
<accession>A0ACC1IZ80</accession>
<gene>
    <name evidence="1" type="ORF">FBU59_006677</name>
</gene>
<proteinExistence type="predicted"/>